<dbReference type="InterPro" id="IPR002941">
    <property type="entry name" value="DNA_methylase_N4/N6"/>
</dbReference>
<dbReference type="InterPro" id="IPR001091">
    <property type="entry name" value="RM_Methyltransferase"/>
</dbReference>
<dbReference type="GO" id="GO:0003677">
    <property type="term" value="F:DNA binding"/>
    <property type="evidence" value="ECO:0007669"/>
    <property type="project" value="InterPro"/>
</dbReference>
<dbReference type="SUPFAM" id="SSF53335">
    <property type="entry name" value="S-adenosyl-L-methionine-dependent methyltransferases"/>
    <property type="match status" value="1"/>
</dbReference>
<evidence type="ECO:0000256" key="1">
    <source>
        <dbReference type="ARBA" id="ARBA00022603"/>
    </source>
</evidence>
<reference evidence="4" key="1">
    <citation type="journal article" date="2015" name="Proc. Natl. Acad. Sci. U.S.A.">
        <title>Networks of energetic and metabolic interactions define dynamics in microbial communities.</title>
        <authorList>
            <person name="Embree M."/>
            <person name="Liu J.K."/>
            <person name="Al-Bassam M.M."/>
            <person name="Zengler K."/>
        </authorList>
    </citation>
    <scope>NUCLEOTIDE SEQUENCE</scope>
</reference>
<evidence type="ECO:0000259" key="3">
    <source>
        <dbReference type="Pfam" id="PF01555"/>
    </source>
</evidence>
<dbReference type="InterPro" id="IPR029063">
    <property type="entry name" value="SAM-dependent_MTases_sf"/>
</dbReference>
<protein>
    <submittedName>
        <fullName evidence="4">Adenine-specific methyltransferase</fullName>
        <ecNumber evidence="4">2.1.1.72</ecNumber>
    </submittedName>
</protein>
<comment type="caution">
    <text evidence="4">The sequence shown here is derived from an EMBL/GenBank/DDBJ whole genome shotgun (WGS) entry which is preliminary data.</text>
</comment>
<dbReference type="GO" id="GO:0032259">
    <property type="term" value="P:methylation"/>
    <property type="evidence" value="ECO:0007669"/>
    <property type="project" value="UniProtKB-KW"/>
</dbReference>
<dbReference type="EC" id="2.1.1.72" evidence="4"/>
<organism evidence="4">
    <name type="scientific">hydrocarbon metagenome</name>
    <dbReference type="NCBI Taxonomy" id="938273"/>
    <lineage>
        <taxon>unclassified sequences</taxon>
        <taxon>metagenomes</taxon>
        <taxon>ecological metagenomes</taxon>
    </lineage>
</organism>
<dbReference type="Gene3D" id="3.40.50.150">
    <property type="entry name" value="Vaccinia Virus protein VP39"/>
    <property type="match status" value="1"/>
</dbReference>
<gene>
    <name evidence="4" type="ORF">ASZ90_007397</name>
</gene>
<dbReference type="GO" id="GO:0008170">
    <property type="term" value="F:N-methyltransferase activity"/>
    <property type="evidence" value="ECO:0007669"/>
    <property type="project" value="InterPro"/>
</dbReference>
<evidence type="ECO:0000313" key="4">
    <source>
        <dbReference type="EMBL" id="KUG22814.1"/>
    </source>
</evidence>
<keyword evidence="1 4" id="KW-0489">Methyltransferase</keyword>
<dbReference type="AlphaFoldDB" id="A0A0W8FQB4"/>
<sequence>MTIDKYINKVIQGDCLDVMKQFPNKSIDMILCDLPYGTTQNKWDSVIDLEMLWHAYERIIKDNGCIALTAQGLFTAKLILSNEKLFKYKIVWIKSKSTNFLNAKIQPLRKHEDICIFYKKQPTYNPQMTNGEPYDKGYRKNQYTGSYGDFKSQHVKSDGQRYPNDVVFYEEQRVDNLVYDDVVYKKTAESEGPVLHPTQKPIELGRYLIRTYTNPGDIVLDNAAGCGSFLLAAILEGRMFVGIEKNEDILLHKVHPIDYIKVCTNRIEETLKKKELEDSTLSLFERPVIKYHTLNYASKTKRKSLGRKAN</sequence>
<dbReference type="Pfam" id="PF01555">
    <property type="entry name" value="N6_N4_Mtase"/>
    <property type="match status" value="1"/>
</dbReference>
<dbReference type="EMBL" id="LNQE01000939">
    <property type="protein sequence ID" value="KUG22814.1"/>
    <property type="molecule type" value="Genomic_DNA"/>
</dbReference>
<dbReference type="GO" id="GO:0009007">
    <property type="term" value="F:site-specific DNA-methyltransferase (adenine-specific) activity"/>
    <property type="evidence" value="ECO:0007669"/>
    <property type="project" value="UniProtKB-EC"/>
</dbReference>
<keyword evidence="2 4" id="KW-0808">Transferase</keyword>
<proteinExistence type="predicted"/>
<accession>A0A0W8FQB4</accession>
<feature type="domain" description="DNA methylase N-4/N-6" evidence="3">
    <location>
        <begin position="27"/>
        <end position="249"/>
    </location>
</feature>
<evidence type="ECO:0000256" key="2">
    <source>
        <dbReference type="ARBA" id="ARBA00022679"/>
    </source>
</evidence>
<dbReference type="PRINTS" id="PR00508">
    <property type="entry name" value="S21N4MTFRASE"/>
</dbReference>
<name>A0A0W8FQB4_9ZZZZ</name>